<feature type="non-terminal residue" evidence="1">
    <location>
        <position position="60"/>
    </location>
</feature>
<accession>X1NX42</accession>
<organism evidence="1">
    <name type="scientific">marine sediment metagenome</name>
    <dbReference type="NCBI Taxonomy" id="412755"/>
    <lineage>
        <taxon>unclassified sequences</taxon>
        <taxon>metagenomes</taxon>
        <taxon>ecological metagenomes</taxon>
    </lineage>
</organism>
<gene>
    <name evidence="1" type="ORF">S06H3_57632</name>
</gene>
<dbReference type="AlphaFoldDB" id="X1NX42"/>
<reference evidence="1" key="1">
    <citation type="journal article" date="2014" name="Front. Microbiol.">
        <title>High frequency of phylogenetically diverse reductive dehalogenase-homologous genes in deep subseafloor sedimentary metagenomes.</title>
        <authorList>
            <person name="Kawai M."/>
            <person name="Futagami T."/>
            <person name="Toyoda A."/>
            <person name="Takaki Y."/>
            <person name="Nishi S."/>
            <person name="Hori S."/>
            <person name="Arai W."/>
            <person name="Tsubouchi T."/>
            <person name="Morono Y."/>
            <person name="Uchiyama I."/>
            <person name="Ito T."/>
            <person name="Fujiyama A."/>
            <person name="Inagaki F."/>
            <person name="Takami H."/>
        </authorList>
    </citation>
    <scope>NUCLEOTIDE SEQUENCE</scope>
    <source>
        <strain evidence="1">Expedition CK06-06</strain>
    </source>
</reference>
<name>X1NX42_9ZZZZ</name>
<sequence>MQQKTRPEVAEFDEIPFLTIEGKGEPGGKEFTNKVEALYPLAYGVKKICKKQDKDFWCSK</sequence>
<dbReference type="InterPro" id="IPR011256">
    <property type="entry name" value="Reg_factor_effector_dom_sf"/>
</dbReference>
<dbReference type="Gene3D" id="3.20.80.10">
    <property type="entry name" value="Regulatory factor, effector binding domain"/>
    <property type="match status" value="1"/>
</dbReference>
<protein>
    <submittedName>
        <fullName evidence="1">Uncharacterized protein</fullName>
    </submittedName>
</protein>
<proteinExistence type="predicted"/>
<comment type="caution">
    <text evidence="1">The sequence shown here is derived from an EMBL/GenBank/DDBJ whole genome shotgun (WGS) entry which is preliminary data.</text>
</comment>
<dbReference type="EMBL" id="BARV01037214">
    <property type="protein sequence ID" value="GAI48612.1"/>
    <property type="molecule type" value="Genomic_DNA"/>
</dbReference>
<evidence type="ECO:0000313" key="1">
    <source>
        <dbReference type="EMBL" id="GAI48612.1"/>
    </source>
</evidence>